<evidence type="ECO:0000256" key="1">
    <source>
        <dbReference type="ARBA" id="ARBA00004571"/>
    </source>
</evidence>
<proteinExistence type="inferred from homology"/>
<accession>A0A653AKT9</accession>
<keyword evidence="14" id="KW-0449">Lipoprotein</keyword>
<comment type="subcellular location">
    <subcellularLocation>
        <location evidence="1">Cell outer membrane</location>
        <topology evidence="1">Multi-pass membrane protein</topology>
    </subcellularLocation>
</comment>
<evidence type="ECO:0000256" key="10">
    <source>
        <dbReference type="ARBA" id="ARBA00023114"/>
    </source>
</evidence>
<protein>
    <recommendedName>
        <fullName evidence="19">Polysaccharide export protein</fullName>
    </recommendedName>
</protein>
<evidence type="ECO:0000256" key="7">
    <source>
        <dbReference type="ARBA" id="ARBA00022729"/>
    </source>
</evidence>
<evidence type="ECO:0000256" key="5">
    <source>
        <dbReference type="ARBA" id="ARBA00022597"/>
    </source>
</evidence>
<organism evidence="18">
    <name type="scientific">uncultured Paludibacter sp</name>
    <dbReference type="NCBI Taxonomy" id="497635"/>
    <lineage>
        <taxon>Bacteria</taxon>
        <taxon>Pseudomonadati</taxon>
        <taxon>Bacteroidota</taxon>
        <taxon>Bacteroidia</taxon>
        <taxon>Bacteroidales</taxon>
        <taxon>Paludibacteraceae</taxon>
        <taxon>Paludibacter</taxon>
        <taxon>environmental samples</taxon>
    </lineage>
</organism>
<dbReference type="InterPro" id="IPR003715">
    <property type="entry name" value="Poly_export_N"/>
</dbReference>
<evidence type="ECO:0000256" key="12">
    <source>
        <dbReference type="ARBA" id="ARBA00023139"/>
    </source>
</evidence>
<evidence type="ECO:0000256" key="6">
    <source>
        <dbReference type="ARBA" id="ARBA00022692"/>
    </source>
</evidence>
<name>A0A653AKT9_9BACT</name>
<keyword evidence="3" id="KW-0813">Transport</keyword>
<evidence type="ECO:0000259" key="17">
    <source>
        <dbReference type="Pfam" id="PF22461"/>
    </source>
</evidence>
<keyword evidence="8" id="KW-0625">Polysaccharide transport</keyword>
<keyword evidence="11 15" id="KW-0472">Membrane</keyword>
<dbReference type="Gene3D" id="3.10.560.10">
    <property type="entry name" value="Outer membrane lipoprotein wza domain like"/>
    <property type="match status" value="1"/>
</dbReference>
<keyword evidence="13" id="KW-0998">Cell outer membrane</keyword>
<dbReference type="PANTHER" id="PTHR33619">
    <property type="entry name" value="POLYSACCHARIDE EXPORT PROTEIN GFCE-RELATED"/>
    <property type="match status" value="1"/>
</dbReference>
<dbReference type="GO" id="GO:0009279">
    <property type="term" value="C:cell outer membrane"/>
    <property type="evidence" value="ECO:0007669"/>
    <property type="project" value="UniProtKB-SubCell"/>
</dbReference>
<keyword evidence="15" id="KW-1133">Transmembrane helix</keyword>
<dbReference type="InterPro" id="IPR054765">
    <property type="entry name" value="SLBB_dom"/>
</dbReference>
<evidence type="ECO:0000256" key="14">
    <source>
        <dbReference type="ARBA" id="ARBA00023288"/>
    </source>
</evidence>
<keyword evidence="9" id="KW-0406">Ion transport</keyword>
<evidence type="ECO:0000259" key="16">
    <source>
        <dbReference type="Pfam" id="PF02563"/>
    </source>
</evidence>
<evidence type="ECO:0000256" key="4">
    <source>
        <dbReference type="ARBA" id="ARBA00022452"/>
    </source>
</evidence>
<reference evidence="18" key="1">
    <citation type="submission" date="2018-07" db="EMBL/GenBank/DDBJ databases">
        <authorList>
            <consortium name="Genoscope - CEA"/>
            <person name="William W."/>
        </authorList>
    </citation>
    <scope>NUCLEOTIDE SEQUENCE</scope>
    <source>
        <strain evidence="18">IK1</strain>
    </source>
</reference>
<dbReference type="GO" id="GO:0015159">
    <property type="term" value="F:polysaccharide transmembrane transporter activity"/>
    <property type="evidence" value="ECO:0007669"/>
    <property type="project" value="InterPro"/>
</dbReference>
<evidence type="ECO:0000256" key="13">
    <source>
        <dbReference type="ARBA" id="ARBA00023237"/>
    </source>
</evidence>
<sequence length="263" mass="29146">MKNKFIVVYFFSVALIFAGCSSQKDLAYFNKVNKSSADSINLLFKANHETKITVGDLVSIVVSGADPKAVVPFNSPVISYYSPNSENIYSQPILQPYLVDVDGNINFPQLGKIKLLGLKKSEAIDLITEKLEPYLKNPIVTIGFVNYKITVLGEVLRPGQYTVNNERITVLDALGLAGDMTIYGKRNNVLITRENNGKLEFARLDLNSDEVFKSPYYYLQQNDVIYVQPNGAKAIASQNVPLYISAASTLITLTTLIFTIAKK</sequence>
<keyword evidence="10" id="KW-0626">Porin</keyword>
<evidence type="ECO:0000256" key="15">
    <source>
        <dbReference type="SAM" id="Phobius"/>
    </source>
</evidence>
<feature type="domain" description="SLBB" evidence="17">
    <location>
        <begin position="148"/>
        <end position="227"/>
    </location>
</feature>
<feature type="transmembrane region" description="Helical" evidence="15">
    <location>
        <begin position="242"/>
        <end position="261"/>
    </location>
</feature>
<comment type="similarity">
    <text evidence="2">Belongs to the BexD/CtrA/VexA family.</text>
</comment>
<evidence type="ECO:0000256" key="9">
    <source>
        <dbReference type="ARBA" id="ARBA00023065"/>
    </source>
</evidence>
<dbReference type="Pfam" id="PF22461">
    <property type="entry name" value="SLBB_2"/>
    <property type="match status" value="1"/>
</dbReference>
<keyword evidence="6 15" id="KW-0812">Transmembrane</keyword>
<keyword evidence="12" id="KW-0564">Palmitate</keyword>
<feature type="domain" description="Polysaccharide export protein N-terminal" evidence="16">
    <location>
        <begin position="46"/>
        <end position="142"/>
    </location>
</feature>
<gene>
    <name evidence="18" type="ORF">TRIP_D50012</name>
</gene>
<dbReference type="GO" id="GO:0046930">
    <property type="term" value="C:pore complex"/>
    <property type="evidence" value="ECO:0007669"/>
    <property type="project" value="UniProtKB-KW"/>
</dbReference>
<dbReference type="PROSITE" id="PS51257">
    <property type="entry name" value="PROKAR_LIPOPROTEIN"/>
    <property type="match status" value="1"/>
</dbReference>
<dbReference type="AlphaFoldDB" id="A0A653AKT9"/>
<dbReference type="InterPro" id="IPR049712">
    <property type="entry name" value="Poly_export"/>
</dbReference>
<evidence type="ECO:0000256" key="8">
    <source>
        <dbReference type="ARBA" id="ARBA00023047"/>
    </source>
</evidence>
<keyword evidence="7" id="KW-0732">Signal</keyword>
<evidence type="ECO:0008006" key="19">
    <source>
        <dbReference type="Google" id="ProtNLM"/>
    </source>
</evidence>
<dbReference type="GO" id="GO:0006811">
    <property type="term" value="P:monoatomic ion transport"/>
    <property type="evidence" value="ECO:0007669"/>
    <property type="project" value="UniProtKB-KW"/>
</dbReference>
<dbReference type="EMBL" id="UPXZ01000042">
    <property type="protein sequence ID" value="VBB48648.1"/>
    <property type="molecule type" value="Genomic_DNA"/>
</dbReference>
<keyword evidence="4" id="KW-1134">Transmembrane beta strand</keyword>
<evidence type="ECO:0000313" key="18">
    <source>
        <dbReference type="EMBL" id="VBB48648.1"/>
    </source>
</evidence>
<evidence type="ECO:0000256" key="3">
    <source>
        <dbReference type="ARBA" id="ARBA00022448"/>
    </source>
</evidence>
<dbReference type="GO" id="GO:0015288">
    <property type="term" value="F:porin activity"/>
    <property type="evidence" value="ECO:0007669"/>
    <property type="project" value="UniProtKB-KW"/>
</dbReference>
<evidence type="ECO:0000256" key="11">
    <source>
        <dbReference type="ARBA" id="ARBA00023136"/>
    </source>
</evidence>
<evidence type="ECO:0000256" key="2">
    <source>
        <dbReference type="ARBA" id="ARBA00009450"/>
    </source>
</evidence>
<dbReference type="PANTHER" id="PTHR33619:SF3">
    <property type="entry name" value="POLYSACCHARIDE EXPORT PROTEIN GFCE-RELATED"/>
    <property type="match status" value="1"/>
</dbReference>
<keyword evidence="5" id="KW-0762">Sugar transport</keyword>
<dbReference type="Pfam" id="PF02563">
    <property type="entry name" value="Poly_export"/>
    <property type="match status" value="1"/>
</dbReference>